<proteinExistence type="predicted"/>
<dbReference type="Proteomes" id="UP000095283">
    <property type="component" value="Unplaced"/>
</dbReference>
<keyword evidence="2" id="KW-1185">Reference proteome</keyword>
<name>A0A1I7WUY9_HETBA</name>
<evidence type="ECO:0000313" key="2">
    <source>
        <dbReference type="Proteomes" id="UP000095283"/>
    </source>
</evidence>
<protein>
    <submittedName>
        <fullName evidence="3">Uncharacterized protein</fullName>
    </submittedName>
</protein>
<sequence>MWVSSTFMLTLIKFCAYLVVIIRTIMFSKKSIYETVDNNIKFALAKWAIIIPNL</sequence>
<keyword evidence="1" id="KW-0812">Transmembrane</keyword>
<feature type="transmembrane region" description="Helical" evidence="1">
    <location>
        <begin position="6"/>
        <end position="26"/>
    </location>
</feature>
<evidence type="ECO:0000256" key="1">
    <source>
        <dbReference type="SAM" id="Phobius"/>
    </source>
</evidence>
<organism evidence="2 3">
    <name type="scientific">Heterorhabditis bacteriophora</name>
    <name type="common">Entomopathogenic nematode worm</name>
    <dbReference type="NCBI Taxonomy" id="37862"/>
    <lineage>
        <taxon>Eukaryota</taxon>
        <taxon>Metazoa</taxon>
        <taxon>Ecdysozoa</taxon>
        <taxon>Nematoda</taxon>
        <taxon>Chromadorea</taxon>
        <taxon>Rhabditida</taxon>
        <taxon>Rhabditina</taxon>
        <taxon>Rhabditomorpha</taxon>
        <taxon>Strongyloidea</taxon>
        <taxon>Heterorhabditidae</taxon>
        <taxon>Heterorhabditis</taxon>
    </lineage>
</organism>
<keyword evidence="1" id="KW-0472">Membrane</keyword>
<dbReference type="WBParaSite" id="Hba_09006">
    <property type="protein sequence ID" value="Hba_09006"/>
    <property type="gene ID" value="Hba_09006"/>
</dbReference>
<evidence type="ECO:0000313" key="3">
    <source>
        <dbReference type="WBParaSite" id="Hba_09006"/>
    </source>
</evidence>
<keyword evidence="1" id="KW-1133">Transmembrane helix</keyword>
<reference evidence="3" key="1">
    <citation type="submission" date="2016-11" db="UniProtKB">
        <authorList>
            <consortium name="WormBaseParasite"/>
        </authorList>
    </citation>
    <scope>IDENTIFICATION</scope>
</reference>
<accession>A0A1I7WUY9</accession>
<dbReference type="AlphaFoldDB" id="A0A1I7WUY9"/>